<accession>A0ABS1UID5</accession>
<sequence>MNRRALLLVVTGLVVTATTGCGGDSYEPRIDGFHGSPDSVEVTLTTVLGEGDKLLDPEVVEEPDRVVVTLRAQANGSDRDSLGLPTQQTITLDQPLGDRAVVDGGTGNPVPRQGE</sequence>
<keyword evidence="3" id="KW-1185">Reference proteome</keyword>
<feature type="region of interest" description="Disordered" evidence="1">
    <location>
        <begin position="93"/>
        <end position="115"/>
    </location>
</feature>
<evidence type="ECO:0000256" key="1">
    <source>
        <dbReference type="SAM" id="MobiDB-lite"/>
    </source>
</evidence>
<comment type="caution">
    <text evidence="2">The sequence shown here is derived from an EMBL/GenBank/DDBJ whole genome shotgun (WGS) entry which is preliminary data.</text>
</comment>
<name>A0ABS1UID5_9ACTN</name>
<dbReference type="Proteomes" id="UP000661193">
    <property type="component" value="Unassembled WGS sequence"/>
</dbReference>
<dbReference type="PROSITE" id="PS51257">
    <property type="entry name" value="PROKAR_LIPOPROTEIN"/>
    <property type="match status" value="1"/>
</dbReference>
<gene>
    <name evidence="2" type="ORF">JMF97_08010</name>
</gene>
<organism evidence="2 3">
    <name type="scientific">Micromonospora fiedleri</name>
    <dbReference type="NCBI Taxonomy" id="1157498"/>
    <lineage>
        <taxon>Bacteria</taxon>
        <taxon>Bacillati</taxon>
        <taxon>Actinomycetota</taxon>
        <taxon>Actinomycetes</taxon>
        <taxon>Micromonosporales</taxon>
        <taxon>Micromonosporaceae</taxon>
        <taxon>Micromonospora</taxon>
    </lineage>
</organism>
<evidence type="ECO:0000313" key="2">
    <source>
        <dbReference type="EMBL" id="MBL6276103.1"/>
    </source>
</evidence>
<reference evidence="2 3" key="1">
    <citation type="submission" date="2021-01" db="EMBL/GenBank/DDBJ databases">
        <title>Genome sequencing of Micromonospora fiedleri MG-37.</title>
        <authorList>
            <person name="Moreland P.E.J."/>
            <person name="Stach J.E.M."/>
        </authorList>
    </citation>
    <scope>NUCLEOTIDE SEQUENCE [LARGE SCALE GENOMIC DNA]</scope>
    <source>
        <strain evidence="2 3">MG-37</strain>
    </source>
</reference>
<proteinExistence type="predicted"/>
<protein>
    <submittedName>
        <fullName evidence="2">Uncharacterized protein</fullName>
    </submittedName>
</protein>
<dbReference type="EMBL" id="JAETXL010000003">
    <property type="protein sequence ID" value="MBL6276103.1"/>
    <property type="molecule type" value="Genomic_DNA"/>
</dbReference>
<evidence type="ECO:0000313" key="3">
    <source>
        <dbReference type="Proteomes" id="UP000661193"/>
    </source>
</evidence>
<dbReference type="RefSeq" id="WP_203220973.1">
    <property type="nucleotide sequence ID" value="NZ_JAETXL010000003.1"/>
</dbReference>